<name>A0A2S0RG34_9FLAO</name>
<evidence type="ECO:0000313" key="2">
    <source>
        <dbReference type="Proteomes" id="UP000244193"/>
    </source>
</evidence>
<dbReference type="EMBL" id="CP028811">
    <property type="protein sequence ID" value="AWA30887.1"/>
    <property type="molecule type" value="Genomic_DNA"/>
</dbReference>
<accession>A0A2S0RG34</accession>
<proteinExistence type="predicted"/>
<reference evidence="1 2" key="1">
    <citation type="submission" date="2018-04" db="EMBL/GenBank/DDBJ databases">
        <title>Genome sequencing of Flavobacterium sp. HYN0048.</title>
        <authorList>
            <person name="Yi H."/>
            <person name="Baek C."/>
        </authorList>
    </citation>
    <scope>NUCLEOTIDE SEQUENCE [LARGE SCALE GENOMIC DNA]</scope>
    <source>
        <strain evidence="1 2">HYN0048</strain>
    </source>
</reference>
<dbReference type="RefSeq" id="WP_108372317.1">
    <property type="nucleotide sequence ID" value="NZ_CP028811.1"/>
</dbReference>
<evidence type="ECO:0008006" key="3">
    <source>
        <dbReference type="Google" id="ProtNLM"/>
    </source>
</evidence>
<dbReference type="AlphaFoldDB" id="A0A2S0RG34"/>
<dbReference type="KEGG" id="fmg:HYN48_12810"/>
<keyword evidence="2" id="KW-1185">Reference proteome</keyword>
<organism evidence="1 2">
    <name type="scientific">Flavobacterium magnum</name>
    <dbReference type="NCBI Taxonomy" id="2162713"/>
    <lineage>
        <taxon>Bacteria</taxon>
        <taxon>Pseudomonadati</taxon>
        <taxon>Bacteroidota</taxon>
        <taxon>Flavobacteriia</taxon>
        <taxon>Flavobacteriales</taxon>
        <taxon>Flavobacteriaceae</taxon>
        <taxon>Flavobacterium</taxon>
    </lineage>
</organism>
<evidence type="ECO:0000313" key="1">
    <source>
        <dbReference type="EMBL" id="AWA30887.1"/>
    </source>
</evidence>
<protein>
    <recommendedName>
        <fullName evidence="3">Phosphoribosylpyrophosphate synthetase</fullName>
    </recommendedName>
</protein>
<dbReference type="Proteomes" id="UP000244193">
    <property type="component" value="Chromosome"/>
</dbReference>
<gene>
    <name evidence="1" type="ORF">HYN48_12810</name>
</gene>
<dbReference type="OrthoDB" id="8418771at2"/>
<sequence>MERQMYHYATVSKALEELKEKGFTTDFNIQEKRITDHPDDFEIVHIYRYEGESDPGDEATVYGIKASDGERGVFVAGDLSMGEKSATSVLNDLSIRGRENRPEQN</sequence>